<evidence type="ECO:0000256" key="1">
    <source>
        <dbReference type="ARBA" id="ARBA00005921"/>
    </source>
</evidence>
<dbReference type="AlphaFoldDB" id="A0AAP0NP22"/>
<feature type="compositionally biased region" description="Low complexity" evidence="4">
    <location>
        <begin position="996"/>
        <end position="1012"/>
    </location>
</feature>
<dbReference type="Proteomes" id="UP001419268">
    <property type="component" value="Unassembled WGS sequence"/>
</dbReference>
<feature type="region of interest" description="Disordered" evidence="4">
    <location>
        <begin position="1"/>
        <end position="43"/>
    </location>
</feature>
<name>A0AAP0NP22_9MAGN</name>
<gene>
    <name evidence="5" type="ORF">Scep_020508</name>
</gene>
<reference evidence="5 6" key="1">
    <citation type="submission" date="2024-01" db="EMBL/GenBank/DDBJ databases">
        <title>Genome assemblies of Stephania.</title>
        <authorList>
            <person name="Yang L."/>
        </authorList>
    </citation>
    <scope>NUCLEOTIDE SEQUENCE [LARGE SCALE GENOMIC DNA]</scope>
    <source>
        <strain evidence="5">JXDWG</strain>
        <tissue evidence="5">Leaf</tissue>
    </source>
</reference>
<dbReference type="Pfam" id="PF05911">
    <property type="entry name" value="FPP"/>
    <property type="match status" value="2"/>
</dbReference>
<feature type="compositionally biased region" description="Basic and acidic residues" evidence="4">
    <location>
        <begin position="1"/>
        <end position="21"/>
    </location>
</feature>
<feature type="compositionally biased region" description="Polar residues" evidence="4">
    <location>
        <begin position="26"/>
        <end position="43"/>
    </location>
</feature>
<feature type="region of interest" description="Disordered" evidence="4">
    <location>
        <begin position="910"/>
        <end position="1023"/>
    </location>
</feature>
<evidence type="ECO:0008006" key="7">
    <source>
        <dbReference type="Google" id="ProtNLM"/>
    </source>
</evidence>
<evidence type="ECO:0000313" key="5">
    <source>
        <dbReference type="EMBL" id="KAK9112989.1"/>
    </source>
</evidence>
<proteinExistence type="inferred from homology"/>
<evidence type="ECO:0000256" key="4">
    <source>
        <dbReference type="SAM" id="MobiDB-lite"/>
    </source>
</evidence>
<keyword evidence="2 3" id="KW-0175">Coiled coil</keyword>
<evidence type="ECO:0000256" key="2">
    <source>
        <dbReference type="ARBA" id="ARBA00023054"/>
    </source>
</evidence>
<protein>
    <recommendedName>
        <fullName evidence="7">Filament-like plant protein 4</fullName>
    </recommendedName>
</protein>
<dbReference type="PANTHER" id="PTHR31580:SF4">
    <property type="entry name" value="FILAMENT-LIKE PLANT PROTEIN 6"/>
    <property type="match status" value="1"/>
</dbReference>
<feature type="compositionally biased region" description="Polar residues" evidence="4">
    <location>
        <begin position="933"/>
        <end position="955"/>
    </location>
</feature>
<feature type="region of interest" description="Disordered" evidence="4">
    <location>
        <begin position="538"/>
        <end position="571"/>
    </location>
</feature>
<feature type="region of interest" description="Disordered" evidence="4">
    <location>
        <begin position="468"/>
        <end position="491"/>
    </location>
</feature>
<dbReference type="EMBL" id="JBBNAG010000008">
    <property type="protein sequence ID" value="KAK9112989.1"/>
    <property type="molecule type" value="Genomic_DNA"/>
</dbReference>
<sequence length="1023" mass="114867">MDRRSWPWKKKSSDATEKKVTAVDSIASSLDSPGSPAYQNNSRKQSYIQISMESYTRFTEMEAQVKTLNNEVSTLSEKLASAHTEITTKDNLVKQQAKVAEDAIIGWEKAEAEASALKHQLESVTQLKLAAEDRASQLDGALKECMRQIRSTKEEHQEKLHEIKVVQAKQLDKNNLEFETKMANLNQELHKLSVENAALSRALQDRSDTITNISKEKSECEAEIELLKADIQSHAREASSLKYELHVVSKELEIRNEEKNMSLRSAEVATKHQLEGVKKIAKLEAECQRLRGLVRKKLPGAAALAQMKLEVENLGYDYEETPVRRSSPKNSRTPDFSLNNMQQQCQKQVQYLMERLLATEEETTMLKEALAKRNSELEESRTMFAEVASKLRSFEAESKVQNQNKTSRKPNIELQTEYSSCQITSYPPSSASISDELEIQANKDDNRNPLELMDDFLEMERLAHLSAESNSAASISSSSPEKKTQNEDDNTFSHVEKGRNILAHISSNGGGSTGNVHPDTDQFSLSRFKTKLAMMLESESKDKEGLSSQQSVSCTPEKIERPDESEEQQLSPQYTKGIFKNATLIQNGEPEVNILHVMDEKLAAAIFQIRDFVTSLGKEAMTMKADSSDASELNGRIEKFHASVDKMLHHEISLVDLLLDLACVLVKASEVRINAVCCDRMDVEIKNIDHTERSTLQENKADPNGSSVEKHPNGYVLTFNSVSDFKALGEGIVSPASWRSLLEELEKLKSEKENMEINLARCTENLERTQFQLQETEKHLAEIKSQLESHEQSNTLTETQLKCVAESYRSLEVHTKGLDDEVNILRGNTQKLEDELGEEKQKHQIALDKCKDLEEQMQRNESCAKCSLLSVAYDEIKSTQEKEIADATEKLGQCQEVIFLLDRQLKSLQPHPELIGRPSTERHPRNSDALSMEGSQDSSTQMEMEKYSPSTNISRQDGESLSDAFNSASSTPSKTETSQLLSSPSSSNSSKRKLKSSSSSLSSLLTPEKPSSGFSRFFSPKRE</sequence>
<evidence type="ECO:0000256" key="3">
    <source>
        <dbReference type="SAM" id="Coils"/>
    </source>
</evidence>
<dbReference type="SUPFAM" id="SSF57997">
    <property type="entry name" value="Tropomyosin"/>
    <property type="match status" value="1"/>
</dbReference>
<feature type="compositionally biased region" description="Polar residues" evidence="4">
    <location>
        <begin position="963"/>
        <end position="977"/>
    </location>
</feature>
<feature type="compositionally biased region" description="Low complexity" evidence="4">
    <location>
        <begin position="468"/>
        <end position="479"/>
    </location>
</feature>
<comment type="similarity">
    <text evidence="1">Belongs to the FPP family.</text>
</comment>
<dbReference type="PANTHER" id="PTHR31580">
    <property type="entry name" value="FILAMENT-LIKE PLANT PROTEIN 4"/>
    <property type="match status" value="1"/>
</dbReference>
<organism evidence="5 6">
    <name type="scientific">Stephania cephalantha</name>
    <dbReference type="NCBI Taxonomy" id="152367"/>
    <lineage>
        <taxon>Eukaryota</taxon>
        <taxon>Viridiplantae</taxon>
        <taxon>Streptophyta</taxon>
        <taxon>Embryophyta</taxon>
        <taxon>Tracheophyta</taxon>
        <taxon>Spermatophyta</taxon>
        <taxon>Magnoliopsida</taxon>
        <taxon>Ranunculales</taxon>
        <taxon>Menispermaceae</taxon>
        <taxon>Menispermoideae</taxon>
        <taxon>Cissampelideae</taxon>
        <taxon>Stephania</taxon>
    </lineage>
</organism>
<feature type="coiled-coil region" evidence="3">
    <location>
        <begin position="58"/>
        <end position="85"/>
    </location>
</feature>
<feature type="coiled-coil region" evidence="3">
    <location>
        <begin position="738"/>
        <end position="856"/>
    </location>
</feature>
<feature type="coiled-coil region" evidence="3">
    <location>
        <begin position="142"/>
        <end position="237"/>
    </location>
</feature>
<feature type="compositionally biased region" description="Low complexity" evidence="4">
    <location>
        <begin position="978"/>
        <end position="989"/>
    </location>
</feature>
<dbReference type="InterPro" id="IPR008587">
    <property type="entry name" value="FPP_plant"/>
</dbReference>
<evidence type="ECO:0000313" key="6">
    <source>
        <dbReference type="Proteomes" id="UP001419268"/>
    </source>
</evidence>
<accession>A0AAP0NP22</accession>
<keyword evidence="6" id="KW-1185">Reference proteome</keyword>
<comment type="caution">
    <text evidence="5">The sequence shown here is derived from an EMBL/GenBank/DDBJ whole genome shotgun (WGS) entry which is preliminary data.</text>
</comment>